<dbReference type="Pfam" id="PF13519">
    <property type="entry name" value="VWA_2"/>
    <property type="match status" value="1"/>
</dbReference>
<sequence length="211" mass="22542">MVVFDGSGSMAEMGFNLLDEPRIFDARRAVRTVMPQVAPARRIGLVTYGFGRRESCASVVVRFPPEPDAADRIISQIEQLHPAGETPLTEAIAAAAQVLDYENKPGEIVLVTDGKETCGGSPCQLAADLAAGADMTVHVIGFRVRGEHFAWPDQPQDSYIEPVARCLADRTGGMYVSAETLDDLIGALRQTLGCQILSGVTSGRPATRGVL</sequence>
<protein>
    <recommendedName>
        <fullName evidence="1">VWFA domain-containing protein</fullName>
    </recommendedName>
</protein>
<evidence type="ECO:0000313" key="3">
    <source>
        <dbReference type="Proteomes" id="UP000193926"/>
    </source>
</evidence>
<dbReference type="PANTHER" id="PTHR10579">
    <property type="entry name" value="CALCIUM-ACTIVATED CHLORIDE CHANNEL REGULATOR"/>
    <property type="match status" value="1"/>
</dbReference>
<organism evidence="2 3">
    <name type="scientific">Marivita geojedonensis</name>
    <dbReference type="NCBI Taxonomy" id="1123756"/>
    <lineage>
        <taxon>Bacteria</taxon>
        <taxon>Pseudomonadati</taxon>
        <taxon>Pseudomonadota</taxon>
        <taxon>Alphaproteobacteria</taxon>
        <taxon>Rhodobacterales</taxon>
        <taxon>Roseobacteraceae</taxon>
        <taxon>Marivita</taxon>
    </lineage>
</organism>
<dbReference type="Gene3D" id="3.40.50.410">
    <property type="entry name" value="von Willebrand factor, type A domain"/>
    <property type="match status" value="1"/>
</dbReference>
<dbReference type="PROSITE" id="PS50234">
    <property type="entry name" value="VWFA"/>
    <property type="match status" value="1"/>
</dbReference>
<dbReference type="InterPro" id="IPR002035">
    <property type="entry name" value="VWF_A"/>
</dbReference>
<reference evidence="2 3" key="1">
    <citation type="submission" date="2014-03" db="EMBL/GenBank/DDBJ databases">
        <title>The draft genome sequence of Marivita geojedonensis KCTC 23882.</title>
        <authorList>
            <person name="Lai Q."/>
            <person name="Shao Z."/>
        </authorList>
    </citation>
    <scope>NUCLEOTIDE SEQUENCE [LARGE SCALE GENOMIC DNA]</scope>
    <source>
        <strain evidence="2 3">DPG-138</strain>
    </source>
</reference>
<proteinExistence type="predicted"/>
<keyword evidence="3" id="KW-1185">Reference proteome</keyword>
<dbReference type="CDD" id="cd00198">
    <property type="entry name" value="vWFA"/>
    <property type="match status" value="1"/>
</dbReference>
<dbReference type="SUPFAM" id="SSF53300">
    <property type="entry name" value="vWA-like"/>
    <property type="match status" value="1"/>
</dbReference>
<dbReference type="InterPro" id="IPR036465">
    <property type="entry name" value="vWFA_dom_sf"/>
</dbReference>
<dbReference type="Proteomes" id="UP000193926">
    <property type="component" value="Unassembled WGS sequence"/>
</dbReference>
<evidence type="ECO:0000313" key="2">
    <source>
        <dbReference type="EMBL" id="OSQ50809.1"/>
    </source>
</evidence>
<dbReference type="PANTHER" id="PTHR10579:SF43">
    <property type="entry name" value="ZINC FINGER (C3HC4-TYPE RING FINGER) FAMILY PROTEIN"/>
    <property type="match status" value="1"/>
</dbReference>
<accession>A0A1X4NKT7</accession>
<dbReference type="SMART" id="SM00327">
    <property type="entry name" value="VWA"/>
    <property type="match status" value="1"/>
</dbReference>
<dbReference type="STRING" id="1123756.MGEO_11040"/>
<dbReference type="OrthoDB" id="9783818at2"/>
<feature type="domain" description="VWFA" evidence="1">
    <location>
        <begin position="1"/>
        <end position="192"/>
    </location>
</feature>
<dbReference type="EMBL" id="JFKC01000009">
    <property type="protein sequence ID" value="OSQ50809.1"/>
    <property type="molecule type" value="Genomic_DNA"/>
</dbReference>
<comment type="caution">
    <text evidence="2">The sequence shown here is derived from an EMBL/GenBank/DDBJ whole genome shotgun (WGS) entry which is preliminary data.</text>
</comment>
<dbReference type="AlphaFoldDB" id="A0A1X4NKT7"/>
<evidence type="ECO:0000259" key="1">
    <source>
        <dbReference type="PROSITE" id="PS50234"/>
    </source>
</evidence>
<name>A0A1X4NKT7_9RHOB</name>
<dbReference type="InterPro" id="IPR051266">
    <property type="entry name" value="CLCR"/>
</dbReference>
<gene>
    <name evidence="2" type="ORF">MGEO_11040</name>
</gene>